<comment type="caution">
    <text evidence="9">The sequence shown here is derived from an EMBL/GenBank/DDBJ whole genome shotgun (WGS) entry which is preliminary data.</text>
</comment>
<evidence type="ECO:0000256" key="3">
    <source>
        <dbReference type="ARBA" id="ARBA00022692"/>
    </source>
</evidence>
<keyword evidence="5 7" id="KW-1133">Transmembrane helix</keyword>
<reference evidence="9 10" key="1">
    <citation type="submission" date="2019-04" db="EMBL/GenBank/DDBJ databases">
        <title>Chitiniphilus eburnea sp. nov., a novel chitinolytic bacterium isolated from aquaculture sludge.</title>
        <authorList>
            <person name="Sheng M."/>
        </authorList>
    </citation>
    <scope>NUCLEOTIDE SEQUENCE [LARGE SCALE GENOMIC DNA]</scope>
    <source>
        <strain evidence="9 10">HX-2-15</strain>
    </source>
</reference>
<comment type="similarity">
    <text evidence="2">Belongs to the peptidase S54 family.</text>
</comment>
<feature type="transmembrane region" description="Helical" evidence="7">
    <location>
        <begin position="180"/>
        <end position="198"/>
    </location>
</feature>
<keyword evidence="3 7" id="KW-0812">Transmembrane</keyword>
<dbReference type="AlphaFoldDB" id="A0A4U0PSP1"/>
<protein>
    <submittedName>
        <fullName evidence="9">Rhomboid family intramembrane serine protease</fullName>
    </submittedName>
</protein>
<evidence type="ECO:0000256" key="7">
    <source>
        <dbReference type="SAM" id="Phobius"/>
    </source>
</evidence>
<evidence type="ECO:0000313" key="9">
    <source>
        <dbReference type="EMBL" id="TJZ71040.1"/>
    </source>
</evidence>
<keyword evidence="9" id="KW-0645">Protease</keyword>
<feature type="transmembrane region" description="Helical" evidence="7">
    <location>
        <begin position="68"/>
        <end position="88"/>
    </location>
</feature>
<feature type="transmembrane region" description="Helical" evidence="7">
    <location>
        <begin position="100"/>
        <end position="118"/>
    </location>
</feature>
<dbReference type="Gene3D" id="1.20.1540.10">
    <property type="entry name" value="Rhomboid-like"/>
    <property type="match status" value="1"/>
</dbReference>
<evidence type="ECO:0000256" key="5">
    <source>
        <dbReference type="ARBA" id="ARBA00022989"/>
    </source>
</evidence>
<dbReference type="GO" id="GO:0004252">
    <property type="term" value="F:serine-type endopeptidase activity"/>
    <property type="evidence" value="ECO:0007669"/>
    <property type="project" value="InterPro"/>
</dbReference>
<evidence type="ECO:0000313" key="10">
    <source>
        <dbReference type="Proteomes" id="UP000310016"/>
    </source>
</evidence>
<organism evidence="9 10">
    <name type="scientific">Chitiniphilus eburneus</name>
    <dbReference type="NCBI Taxonomy" id="2571148"/>
    <lineage>
        <taxon>Bacteria</taxon>
        <taxon>Pseudomonadati</taxon>
        <taxon>Pseudomonadota</taxon>
        <taxon>Betaproteobacteria</taxon>
        <taxon>Neisseriales</taxon>
        <taxon>Chitinibacteraceae</taxon>
        <taxon>Chitiniphilus</taxon>
    </lineage>
</organism>
<keyword evidence="6 7" id="KW-0472">Membrane</keyword>
<proteinExistence type="inferred from homology"/>
<dbReference type="GO" id="GO:0016020">
    <property type="term" value="C:membrane"/>
    <property type="evidence" value="ECO:0007669"/>
    <property type="project" value="UniProtKB-SubCell"/>
</dbReference>
<keyword evidence="4" id="KW-0378">Hydrolase</keyword>
<evidence type="ECO:0000256" key="1">
    <source>
        <dbReference type="ARBA" id="ARBA00004141"/>
    </source>
</evidence>
<dbReference type="InterPro" id="IPR050925">
    <property type="entry name" value="Rhomboid_protease_S54"/>
</dbReference>
<dbReference type="GO" id="GO:0006508">
    <property type="term" value="P:proteolysis"/>
    <property type="evidence" value="ECO:0007669"/>
    <property type="project" value="UniProtKB-KW"/>
</dbReference>
<keyword evidence="10" id="KW-1185">Reference proteome</keyword>
<gene>
    <name evidence="9" type="ORF">FAZ21_13825</name>
</gene>
<dbReference type="Proteomes" id="UP000310016">
    <property type="component" value="Unassembled WGS sequence"/>
</dbReference>
<feature type="transmembrane region" description="Helical" evidence="7">
    <location>
        <begin position="124"/>
        <end position="144"/>
    </location>
</feature>
<evidence type="ECO:0000259" key="8">
    <source>
        <dbReference type="Pfam" id="PF01694"/>
    </source>
</evidence>
<dbReference type="RefSeq" id="WP_136774029.1">
    <property type="nucleotide sequence ID" value="NZ_CP156074.1"/>
</dbReference>
<dbReference type="PANTHER" id="PTHR43731:SF14">
    <property type="entry name" value="PRESENILIN-ASSOCIATED RHOMBOID-LIKE PROTEIN, MITOCHONDRIAL"/>
    <property type="match status" value="1"/>
</dbReference>
<evidence type="ECO:0000256" key="6">
    <source>
        <dbReference type="ARBA" id="ARBA00023136"/>
    </source>
</evidence>
<evidence type="ECO:0000256" key="2">
    <source>
        <dbReference type="ARBA" id="ARBA00009045"/>
    </source>
</evidence>
<dbReference type="OrthoDB" id="9778341at2"/>
<dbReference type="Pfam" id="PF01694">
    <property type="entry name" value="Rhomboid"/>
    <property type="match status" value="1"/>
</dbReference>
<feature type="transmembrane region" description="Helical" evidence="7">
    <location>
        <begin position="205"/>
        <end position="224"/>
    </location>
</feature>
<name>A0A4U0PSP1_9NEIS</name>
<dbReference type="InterPro" id="IPR035952">
    <property type="entry name" value="Rhomboid-like_sf"/>
</dbReference>
<dbReference type="EMBL" id="SUMF01000017">
    <property type="protein sequence ID" value="TJZ71040.1"/>
    <property type="molecule type" value="Genomic_DNA"/>
</dbReference>
<feature type="transmembrane region" description="Helical" evidence="7">
    <location>
        <begin position="12"/>
        <end position="33"/>
    </location>
</feature>
<feature type="domain" description="Peptidase S54 rhomboid" evidence="8">
    <location>
        <begin position="59"/>
        <end position="196"/>
    </location>
</feature>
<dbReference type="SUPFAM" id="SSF144091">
    <property type="entry name" value="Rhomboid-like"/>
    <property type="match status" value="1"/>
</dbReference>
<evidence type="ECO:0000256" key="4">
    <source>
        <dbReference type="ARBA" id="ARBA00022801"/>
    </source>
</evidence>
<sequence length="358" mass="38576">MRLLPPLSWFRHAPVSVALIAANVLVFLVQLALGVPLLGPDSAGLVQWGANTHGLTLAGEPWRLLTSMFLHIGVIHLLVNMYSLAIMGPLVERELGAPRFAALYLAAGIAGGMASTLWNANTLSAGASGAIMGLAGAYFALLLATRRHGGPGHAAALRQIAQVIVLNVGLGLAIDGIDNACHLGGLAGGAVVTWGYVLTARRRPVAAWTVAWLLLVSGAQYGLLRWQSPDTLWYERVLHDSVATVERYSDFDTWWRDTPPARRNDALSQAVAAWQACVDTQRRAAQRALPPADQQLASHLGTYCNLRLAQYRVNQANWSGSGYLVTDWRYRLQADQTWHAVAPRLSQRLAPPPAGTAP</sequence>
<comment type="subcellular location">
    <subcellularLocation>
        <location evidence="1">Membrane</location>
        <topology evidence="1">Multi-pass membrane protein</topology>
    </subcellularLocation>
</comment>
<feature type="transmembrane region" description="Helical" evidence="7">
    <location>
        <begin position="156"/>
        <end position="174"/>
    </location>
</feature>
<dbReference type="PANTHER" id="PTHR43731">
    <property type="entry name" value="RHOMBOID PROTEASE"/>
    <property type="match status" value="1"/>
</dbReference>
<accession>A0A4U0PSP1</accession>
<dbReference type="InterPro" id="IPR022764">
    <property type="entry name" value="Peptidase_S54_rhomboid_dom"/>
</dbReference>